<reference evidence="2" key="1">
    <citation type="submission" date="2022-08" db="EMBL/GenBank/DDBJ databases">
        <authorList>
            <person name="Marques A."/>
        </authorList>
    </citation>
    <scope>NUCLEOTIDE SEQUENCE</scope>
    <source>
        <strain evidence="2">RhyPub2mFocal</strain>
        <tissue evidence="2">Leaves</tissue>
    </source>
</reference>
<keyword evidence="3" id="KW-1185">Reference proteome</keyword>
<dbReference type="Pfam" id="PF25019">
    <property type="entry name" value="LRR_R13L1-DRL21"/>
    <property type="match status" value="1"/>
</dbReference>
<proteinExistence type="predicted"/>
<dbReference type="Proteomes" id="UP001140206">
    <property type="component" value="Chromosome 3"/>
</dbReference>
<evidence type="ECO:0000259" key="1">
    <source>
        <dbReference type="Pfam" id="PF25019"/>
    </source>
</evidence>
<evidence type="ECO:0000313" key="3">
    <source>
        <dbReference type="Proteomes" id="UP001140206"/>
    </source>
</evidence>
<protein>
    <submittedName>
        <fullName evidence="2">Rp1-like protein</fullName>
    </submittedName>
</protein>
<comment type="caution">
    <text evidence="2">The sequence shown here is derived from an EMBL/GenBank/DDBJ whole genome shotgun (WGS) entry which is preliminary data.</text>
</comment>
<dbReference type="PANTHER" id="PTHR47186">
    <property type="entry name" value="LEUCINE-RICH REPEAT-CONTAINING PROTEIN 57"/>
    <property type="match status" value="1"/>
</dbReference>
<dbReference type="EMBL" id="JAMFTS010000003">
    <property type="protein sequence ID" value="KAJ4779584.1"/>
    <property type="molecule type" value="Genomic_DNA"/>
</dbReference>
<dbReference type="Gene3D" id="3.80.10.10">
    <property type="entry name" value="Ribonuclease Inhibitor"/>
    <property type="match status" value="3"/>
</dbReference>
<feature type="domain" description="R13L1/DRL21-like LRR repeat region" evidence="1">
    <location>
        <begin position="57"/>
        <end position="179"/>
    </location>
</feature>
<sequence length="634" mass="72400">MASLPKSMSNLRNMRHLHVIDKNGLSRRSPPLSNVGKITSLQALPEFHVKKEKGFELQQLGNLKELKGRLIISGLEDVSDKDEAEKAKLIDKNLSILELVWSDDSNGRNSDFETIQTLQPPQNLEHLTMGGYSANRYPTWLGNESIINVRSINLVQCNFLEVLPSNLRLLKYCKDIELGELKNLKELPDFPPCLERLSIRGCLSLVLICEQELVSNQEVQLNHQLLLEKDYVLSKLASIPDSVRYYQEIMEAERMMFKQIGKLTENELSEELKILDCAQDNASSQIENLLQAWWNFHEERINFIYTRVSVSRKLDLPSSLITLTLAHCNITEMALSDSLGKLCSLQYLNLHGIMSLVTLPSEVTMSQLRRLRVLTIESCWLLRSLGALHKLHLEKLVVNFCPCLEFGNEKHNSPLPSSLQWLRLSGCRFSSGIFCGDFPKLKHVYLEACRSLASLSIDKLTSVTKLQVLNCPDICSLNGLHFLFKLEMLRLTRLPKLNVEDNVQSWHGCIDELHTDNLKMLKIFSSKTSIPPRMLVLELLKVETFRSEDLSVLHSLEGLYFYHSKIKSIPPNFTNLSSLRVISFQYCPNISQLPELPKSVTMIKIIGCPMLKERCQRNGEDWPKIADIHIKVIE</sequence>
<dbReference type="InterPro" id="IPR056789">
    <property type="entry name" value="LRR_R13L1-DRL21"/>
</dbReference>
<accession>A0AAV8EGM1</accession>
<dbReference type="SUPFAM" id="SSF52058">
    <property type="entry name" value="L domain-like"/>
    <property type="match status" value="2"/>
</dbReference>
<organism evidence="2 3">
    <name type="scientific">Rhynchospora pubera</name>
    <dbReference type="NCBI Taxonomy" id="906938"/>
    <lineage>
        <taxon>Eukaryota</taxon>
        <taxon>Viridiplantae</taxon>
        <taxon>Streptophyta</taxon>
        <taxon>Embryophyta</taxon>
        <taxon>Tracheophyta</taxon>
        <taxon>Spermatophyta</taxon>
        <taxon>Magnoliopsida</taxon>
        <taxon>Liliopsida</taxon>
        <taxon>Poales</taxon>
        <taxon>Cyperaceae</taxon>
        <taxon>Cyperoideae</taxon>
        <taxon>Rhynchosporeae</taxon>
        <taxon>Rhynchospora</taxon>
    </lineage>
</organism>
<dbReference type="InterPro" id="IPR032675">
    <property type="entry name" value="LRR_dom_sf"/>
</dbReference>
<dbReference type="AlphaFoldDB" id="A0AAV8EGM1"/>
<dbReference type="PANTHER" id="PTHR47186:SF3">
    <property type="entry name" value="OS09G0267800 PROTEIN"/>
    <property type="match status" value="1"/>
</dbReference>
<gene>
    <name evidence="2" type="ORF">LUZ62_063841</name>
</gene>
<name>A0AAV8EGM1_9POAL</name>
<evidence type="ECO:0000313" key="2">
    <source>
        <dbReference type="EMBL" id="KAJ4779584.1"/>
    </source>
</evidence>